<reference evidence="2" key="1">
    <citation type="submission" date="2018-12" db="EMBL/GenBank/DDBJ databases">
        <title>Tengunoibacter tsumagoiensis gen. nov., sp. nov., Dictyobacter kobayashii sp. nov., D. alpinus sp. nov., and D. joshuensis sp. nov. and description of Dictyobacteraceae fam. nov. within the order Ktedonobacterales isolated from Tengu-no-mugimeshi.</title>
        <authorList>
            <person name="Wang C.M."/>
            <person name="Zheng Y."/>
            <person name="Sakai Y."/>
            <person name="Toyoda A."/>
            <person name="Minakuchi Y."/>
            <person name="Abe K."/>
            <person name="Yokota A."/>
            <person name="Yabe S."/>
        </authorList>
    </citation>
    <scope>NUCLEOTIDE SEQUENCE [LARGE SCALE GENOMIC DNA]</scope>
    <source>
        <strain evidence="2">Uno3</strain>
    </source>
</reference>
<evidence type="ECO:0000313" key="1">
    <source>
        <dbReference type="EMBL" id="GCE15131.1"/>
    </source>
</evidence>
<protein>
    <submittedName>
        <fullName evidence="1">Uncharacterized protein</fullName>
    </submittedName>
</protein>
<organism evidence="1 2">
    <name type="scientific">Tengunoibacter tsumagoiensis</name>
    <dbReference type="NCBI Taxonomy" id="2014871"/>
    <lineage>
        <taxon>Bacteria</taxon>
        <taxon>Bacillati</taxon>
        <taxon>Chloroflexota</taxon>
        <taxon>Ktedonobacteria</taxon>
        <taxon>Ktedonobacterales</taxon>
        <taxon>Dictyobacteraceae</taxon>
        <taxon>Tengunoibacter</taxon>
    </lineage>
</organism>
<comment type="caution">
    <text evidence="1">The sequence shown here is derived from an EMBL/GenBank/DDBJ whole genome shotgun (WGS) entry which is preliminary data.</text>
</comment>
<gene>
    <name evidence="1" type="ORF">KTT_49900</name>
</gene>
<dbReference type="Proteomes" id="UP000287352">
    <property type="component" value="Unassembled WGS sequence"/>
</dbReference>
<dbReference type="AlphaFoldDB" id="A0A402A825"/>
<keyword evidence="2" id="KW-1185">Reference proteome</keyword>
<sequence length="181" mass="18555">MHLETKQVGDIARNSGKMSDNIEIVYSGDAGSRDAGPASGGDGGTGEIGVERCIDIWGAGTAGLDGTQQWTIEFVHMDIESATEVRASCIISIDSANTLTEINTAIFSPTTLIQIAKTHHISPIVCGSQYPGIAAIVVKVGGLDGIAIGILGSMRLTLIAVAGKVALSRKSFGEGGVIGTD</sequence>
<accession>A0A402A825</accession>
<proteinExistence type="predicted"/>
<dbReference type="EMBL" id="BIFR01000002">
    <property type="protein sequence ID" value="GCE15131.1"/>
    <property type="molecule type" value="Genomic_DNA"/>
</dbReference>
<evidence type="ECO:0000313" key="2">
    <source>
        <dbReference type="Proteomes" id="UP000287352"/>
    </source>
</evidence>
<name>A0A402A825_9CHLR</name>